<dbReference type="EMBL" id="JAPUUL010002324">
    <property type="protein sequence ID" value="KAJ8125506.1"/>
    <property type="molecule type" value="Genomic_DNA"/>
</dbReference>
<reference evidence="1" key="1">
    <citation type="submission" date="2022-12" db="EMBL/GenBank/DDBJ databases">
        <title>Genome Sequence of Lasiodiplodia mahajangana.</title>
        <authorList>
            <person name="Buettner E."/>
        </authorList>
    </citation>
    <scope>NUCLEOTIDE SEQUENCE</scope>
    <source>
        <strain evidence="1">VT137</strain>
    </source>
</reference>
<proteinExistence type="predicted"/>
<organism evidence="1 2">
    <name type="scientific">Lasiodiplodia mahajangana</name>
    <dbReference type="NCBI Taxonomy" id="1108764"/>
    <lineage>
        <taxon>Eukaryota</taxon>
        <taxon>Fungi</taxon>
        <taxon>Dikarya</taxon>
        <taxon>Ascomycota</taxon>
        <taxon>Pezizomycotina</taxon>
        <taxon>Dothideomycetes</taxon>
        <taxon>Dothideomycetes incertae sedis</taxon>
        <taxon>Botryosphaeriales</taxon>
        <taxon>Botryosphaeriaceae</taxon>
        <taxon>Lasiodiplodia</taxon>
    </lineage>
</organism>
<keyword evidence="2" id="KW-1185">Reference proteome</keyword>
<dbReference type="Proteomes" id="UP001153332">
    <property type="component" value="Unassembled WGS sequence"/>
</dbReference>
<gene>
    <name evidence="1" type="ORF">O1611_g8132</name>
</gene>
<comment type="caution">
    <text evidence="1">The sequence shown here is derived from an EMBL/GenBank/DDBJ whole genome shotgun (WGS) entry which is preliminary data.</text>
</comment>
<sequence length="309" mass="34314">MLITAAAIIMLEEQDLGRPIFFPRILIYEHLILPEWPQLPVPEAAGLHSYVFFSIIIRACEVLKGMSDRIKTNLATKVDMEATRAHNAACVADAREGIVKVRQELTTLEAIVDKIRTNHNNLVGKNISVTNIVKSLQNRAHYKLHPAALKCFTRTFPDVPGLRDSASQMAGILHNIEVCGLAFYPHIGEATRVQQLLPLSPGLPNREEEAFDQLESALVQEFANNRQFPISGFLMPRNLIGTQNTVFPNLNEFHLYAGPHGHTATVRDTVILSSYNCTTARASPNSSQPLGYTVNIEWVSAQKNQNPSS</sequence>
<accession>A0ACC2JDP0</accession>
<evidence type="ECO:0000313" key="2">
    <source>
        <dbReference type="Proteomes" id="UP001153332"/>
    </source>
</evidence>
<protein>
    <submittedName>
        <fullName evidence="1">Uncharacterized protein</fullName>
    </submittedName>
</protein>
<evidence type="ECO:0000313" key="1">
    <source>
        <dbReference type="EMBL" id="KAJ8125506.1"/>
    </source>
</evidence>
<name>A0ACC2JDP0_9PEZI</name>